<reference evidence="2" key="1">
    <citation type="submission" date="2012-02" db="EMBL/GenBank/DDBJ databases">
        <title>Complete genome sequence of Rickettsia parkeri strain Portsmouth.</title>
        <authorList>
            <person name="Johnson S.L."/>
            <person name="Munk A.C."/>
            <person name="Han S."/>
            <person name="Bruce D.C."/>
            <person name="Dasch G.A."/>
        </authorList>
    </citation>
    <scope>NUCLEOTIDE SEQUENCE [LARGE SCALE GENOMIC DNA]</scope>
    <source>
        <strain evidence="2">CA410</strain>
    </source>
</reference>
<gene>
    <name evidence="1" type="ORF">RCA_05140</name>
</gene>
<evidence type="ECO:0000313" key="1">
    <source>
        <dbReference type="EMBL" id="AFB21573.1"/>
    </source>
</evidence>
<proteinExistence type="predicted"/>
<name>A0ABM5MVA5_RICCA</name>
<keyword evidence="2" id="KW-1185">Reference proteome</keyword>
<evidence type="ECO:0000313" key="2">
    <source>
        <dbReference type="Proteomes" id="UP000007878"/>
    </source>
</evidence>
<accession>A0ABM5MVA5</accession>
<sequence>MDDDLVRDMLITKDCKIVNEKINFIYAKAAI</sequence>
<dbReference type="Proteomes" id="UP000007878">
    <property type="component" value="Chromosome"/>
</dbReference>
<dbReference type="EMBL" id="CP003304">
    <property type="protein sequence ID" value="AFB21573.1"/>
    <property type="molecule type" value="Genomic_DNA"/>
</dbReference>
<organism evidence="1 2">
    <name type="scientific">Rickettsia canadensis str. CA410</name>
    <dbReference type="NCBI Taxonomy" id="1105107"/>
    <lineage>
        <taxon>Bacteria</taxon>
        <taxon>Pseudomonadati</taxon>
        <taxon>Pseudomonadota</taxon>
        <taxon>Alphaproteobacteria</taxon>
        <taxon>Rickettsiales</taxon>
        <taxon>Rickettsiaceae</taxon>
        <taxon>Rickettsieae</taxon>
        <taxon>Rickettsia</taxon>
        <taxon>belli group</taxon>
    </lineage>
</organism>
<protein>
    <submittedName>
        <fullName evidence="1">Uncharacterized protein</fullName>
    </submittedName>
</protein>